<comment type="caution">
    <text evidence="2">The sequence shown here is derived from an EMBL/GenBank/DDBJ whole genome shotgun (WGS) entry which is preliminary data.</text>
</comment>
<feature type="region of interest" description="Disordered" evidence="1">
    <location>
        <begin position="34"/>
        <end position="65"/>
    </location>
</feature>
<evidence type="ECO:0000313" key="3">
    <source>
        <dbReference type="Proteomes" id="UP001283361"/>
    </source>
</evidence>
<evidence type="ECO:0000256" key="1">
    <source>
        <dbReference type="SAM" id="MobiDB-lite"/>
    </source>
</evidence>
<organism evidence="2 3">
    <name type="scientific">Elysia crispata</name>
    <name type="common">lettuce slug</name>
    <dbReference type="NCBI Taxonomy" id="231223"/>
    <lineage>
        <taxon>Eukaryota</taxon>
        <taxon>Metazoa</taxon>
        <taxon>Spiralia</taxon>
        <taxon>Lophotrochozoa</taxon>
        <taxon>Mollusca</taxon>
        <taxon>Gastropoda</taxon>
        <taxon>Heterobranchia</taxon>
        <taxon>Euthyneura</taxon>
        <taxon>Panpulmonata</taxon>
        <taxon>Sacoglossa</taxon>
        <taxon>Placobranchoidea</taxon>
        <taxon>Plakobranchidae</taxon>
        <taxon>Elysia</taxon>
    </lineage>
</organism>
<name>A0AAE0YJD5_9GAST</name>
<dbReference type="AlphaFoldDB" id="A0AAE0YJD5"/>
<evidence type="ECO:0000313" key="2">
    <source>
        <dbReference type="EMBL" id="KAK3747069.1"/>
    </source>
</evidence>
<gene>
    <name evidence="2" type="ORF">RRG08_046456</name>
</gene>
<dbReference type="EMBL" id="JAWDGP010006108">
    <property type="protein sequence ID" value="KAK3747069.1"/>
    <property type="molecule type" value="Genomic_DNA"/>
</dbReference>
<accession>A0AAE0YJD5</accession>
<keyword evidence="3" id="KW-1185">Reference proteome</keyword>
<dbReference type="Proteomes" id="UP001283361">
    <property type="component" value="Unassembled WGS sequence"/>
</dbReference>
<reference evidence="2" key="1">
    <citation type="journal article" date="2023" name="G3 (Bethesda)">
        <title>A reference genome for the long-term kleptoplast-retaining sea slug Elysia crispata morphotype clarki.</title>
        <authorList>
            <person name="Eastman K.E."/>
            <person name="Pendleton A.L."/>
            <person name="Shaikh M.A."/>
            <person name="Suttiyut T."/>
            <person name="Ogas R."/>
            <person name="Tomko P."/>
            <person name="Gavelis G."/>
            <person name="Widhalm J.R."/>
            <person name="Wisecaver J.H."/>
        </authorList>
    </citation>
    <scope>NUCLEOTIDE SEQUENCE</scope>
    <source>
        <strain evidence="2">ECLA1</strain>
    </source>
</reference>
<protein>
    <submittedName>
        <fullName evidence="2">Uncharacterized protein</fullName>
    </submittedName>
</protein>
<proteinExistence type="predicted"/>
<sequence length="126" mass="14726">MIRVTFIVHQLTNEAEVKTDLGIRLFYYNETRQEKKDNETRQEKKDNETRQEKKDNETRQENNEDEEAMITFLLQTKLSSVTCLSSLIKAAALLASVARLSIQGCCEANQYRVHFGQKLIDFLYDM</sequence>
<feature type="compositionally biased region" description="Basic and acidic residues" evidence="1">
    <location>
        <begin position="34"/>
        <end position="62"/>
    </location>
</feature>